<evidence type="ECO:0000256" key="1">
    <source>
        <dbReference type="SAM" id="Coils"/>
    </source>
</evidence>
<reference evidence="2" key="1">
    <citation type="submission" date="2023-06" db="EMBL/GenBank/DDBJ databases">
        <title>Identification of two novel mycobacterium reveal diversities and complexities of Mycobacterium gordonae clade.</title>
        <authorList>
            <person name="Matsumoto Y."/>
            <person name="Nakamura S."/>
            <person name="Motooka D."/>
            <person name="Fukushima K."/>
        </authorList>
    </citation>
    <scope>NUCLEOTIDE SEQUENCE</scope>
    <source>
        <strain evidence="2">TY812</strain>
    </source>
</reference>
<dbReference type="RefSeq" id="WP_306254624.1">
    <property type="nucleotide sequence ID" value="NZ_JAUFSA010000001.1"/>
</dbReference>
<dbReference type="AlphaFoldDB" id="A0AAJ1S0X5"/>
<evidence type="ECO:0000313" key="3">
    <source>
        <dbReference type="Proteomes" id="UP001229081"/>
    </source>
</evidence>
<proteinExistence type="predicted"/>
<dbReference type="Proteomes" id="UP001229081">
    <property type="component" value="Unassembled WGS sequence"/>
</dbReference>
<name>A0AAJ1S0X5_9MYCO</name>
<keyword evidence="1" id="KW-0175">Coiled coil</keyword>
<comment type="caution">
    <text evidence="2">The sequence shown here is derived from an EMBL/GenBank/DDBJ whole genome shotgun (WGS) entry which is preliminary data.</text>
</comment>
<sequence>MWLDAAGGAALMEDDDFFDLIYQQWSKTTNASTDFWMSEVDYVDEDDEEVPPWMIYSVNGEQERTVVAQYLTEADADWITAMHGCLPDLVRRLHMAIDESERLDIRADDQEGRIADLEMELADQRAIIESLTEQLDQKDEQVAALSVKLSDEKGWL</sequence>
<accession>A0AAJ1S0X5</accession>
<evidence type="ECO:0000313" key="2">
    <source>
        <dbReference type="EMBL" id="MDP7733692.1"/>
    </source>
</evidence>
<dbReference type="EMBL" id="JAUFSA010000001">
    <property type="protein sequence ID" value="MDP7733692.1"/>
    <property type="molecule type" value="Genomic_DNA"/>
</dbReference>
<protein>
    <submittedName>
        <fullName evidence="2">Uncharacterized protein</fullName>
    </submittedName>
</protein>
<gene>
    <name evidence="2" type="ORF">QXL92_02825</name>
</gene>
<feature type="coiled-coil region" evidence="1">
    <location>
        <begin position="100"/>
        <end position="148"/>
    </location>
</feature>
<organism evidence="2 3">
    <name type="scientific">Mycobacterium paragordonae</name>
    <dbReference type="NCBI Taxonomy" id="1389713"/>
    <lineage>
        <taxon>Bacteria</taxon>
        <taxon>Bacillati</taxon>
        <taxon>Actinomycetota</taxon>
        <taxon>Actinomycetes</taxon>
        <taxon>Mycobacteriales</taxon>
        <taxon>Mycobacteriaceae</taxon>
        <taxon>Mycobacterium</taxon>
    </lineage>
</organism>